<dbReference type="Pfam" id="PF14344">
    <property type="entry name" value="DUF4397"/>
    <property type="match status" value="1"/>
</dbReference>
<dbReference type="Proteomes" id="UP000823900">
    <property type="component" value="Unassembled WGS sequence"/>
</dbReference>
<dbReference type="EMBL" id="DWZA01000037">
    <property type="protein sequence ID" value="HJA70759.1"/>
    <property type="molecule type" value="Genomic_DNA"/>
</dbReference>
<evidence type="ECO:0000313" key="3">
    <source>
        <dbReference type="Proteomes" id="UP000823900"/>
    </source>
</evidence>
<accession>A0A9D2HHT4</accession>
<comment type="caution">
    <text evidence="2">The sequence shown here is derived from an EMBL/GenBank/DDBJ whole genome shotgun (WGS) entry which is preliminary data.</text>
</comment>
<gene>
    <name evidence="2" type="ORF">IAA07_04155</name>
</gene>
<evidence type="ECO:0000313" key="2">
    <source>
        <dbReference type="EMBL" id="HJA70759.1"/>
    </source>
</evidence>
<feature type="domain" description="DUF4397" evidence="1">
    <location>
        <begin position="68"/>
        <end position="177"/>
    </location>
</feature>
<dbReference type="AlphaFoldDB" id="A0A9D2HHT4"/>
<name>A0A9D2HHT4_9FIRM</name>
<evidence type="ECO:0000259" key="1">
    <source>
        <dbReference type="Pfam" id="PF14344"/>
    </source>
</evidence>
<protein>
    <submittedName>
        <fullName evidence="2">DUF4397 domain-containing protein</fullName>
    </submittedName>
</protein>
<organism evidence="2 3">
    <name type="scientific">Candidatus Lachnoclostridium stercoravium</name>
    <dbReference type="NCBI Taxonomy" id="2838633"/>
    <lineage>
        <taxon>Bacteria</taxon>
        <taxon>Bacillati</taxon>
        <taxon>Bacillota</taxon>
        <taxon>Clostridia</taxon>
        <taxon>Lachnospirales</taxon>
        <taxon>Lachnospiraceae</taxon>
    </lineage>
</organism>
<proteinExistence type="predicted"/>
<dbReference type="InterPro" id="IPR025510">
    <property type="entry name" value="DUF4397"/>
</dbReference>
<reference evidence="2" key="2">
    <citation type="submission" date="2021-04" db="EMBL/GenBank/DDBJ databases">
        <authorList>
            <person name="Gilroy R."/>
        </authorList>
    </citation>
    <scope>NUCLEOTIDE SEQUENCE</scope>
    <source>
        <strain evidence="2">CHK178-16964</strain>
    </source>
</reference>
<sequence>MSDTPSAAAVPDSSGCRIAEYVSACGSALPDMKQDTAPLPQAPEESGIILEEEKLPSASDPMDISFGEVRFLMAASAPHPLTVSIDGMIYGNNASFGTIGEYFPISDGFHQISIYYTSGPRILLLEKVLPFRGGEQATVVIADSEASGIDLIPVSDTACRNPSSGYGCLRTANMSFSGSVFDLLLKTGEPVFRDIPYTAVTPYKQAEEGDWSFQVSSLTCSDTYREIPAISLKSSFSSCLWIAPVLDFQVSIKAGKSYTAYLIGDPWAGRPLQALITEDGSRSLLQELSSRIPL</sequence>
<reference evidence="2" key="1">
    <citation type="journal article" date="2021" name="PeerJ">
        <title>Extensive microbial diversity within the chicken gut microbiome revealed by metagenomics and culture.</title>
        <authorList>
            <person name="Gilroy R."/>
            <person name="Ravi A."/>
            <person name="Getino M."/>
            <person name="Pursley I."/>
            <person name="Horton D.L."/>
            <person name="Alikhan N.F."/>
            <person name="Baker D."/>
            <person name="Gharbi K."/>
            <person name="Hall N."/>
            <person name="Watson M."/>
            <person name="Adriaenssens E.M."/>
            <person name="Foster-Nyarko E."/>
            <person name="Jarju S."/>
            <person name="Secka A."/>
            <person name="Antonio M."/>
            <person name="Oren A."/>
            <person name="Chaudhuri R.R."/>
            <person name="La Ragione R."/>
            <person name="Hildebrand F."/>
            <person name="Pallen M.J."/>
        </authorList>
    </citation>
    <scope>NUCLEOTIDE SEQUENCE</scope>
    <source>
        <strain evidence="2">CHK178-16964</strain>
    </source>
</reference>